<sequence length="552" mass="59062">MEKEVTESAPNEPSKDEHHLARSTAKSVCLVLTTTCAMILNISSSSVTTALPAIGRDFNVQEDQLQWIVSAFSLSSGCLLIVFGRLADLHGRKKAFLLGVFWLGLFSLACGFTKSVIALDILRALQGLGPAATIPASIGILAHAFPPSRARSLAFATFSVGAPIGGAVGLQIGGVLTEFAPASWRATFFLGAGLASLCFIGGCFTIDADPPSKEEDRRVDWIGATLVTTGLVLITFVLGQGELAPQGWKTPYIVALLILGVICIGVFIWWQHYLEHAEGHQRPPLMKLSMWSRSNGKFAVMQLIAFLELAGFISFAFWAQLYYQDYVHLSPVGGALRMLPMLVTGVACNFIVALFIGRLDVVVLIVIGTVFTGIACLLFAVINPASIYWAFGFPAAITSVIGADFVYASGTLFIAMISLPHEQSLAGGLFQTLTQLGTAFGLAITTIVHNRVLRREAAKLGYDTAHSLQDAPAPAQLKSYRAAQWTAFAFPIFGAILAVIFLRGVGIVGHKTPSKKAVDVESSSTNHGQGDYARNFVELEKNVGVAGVSEKH</sequence>
<feature type="transmembrane region" description="Helical" evidence="7">
    <location>
        <begin position="188"/>
        <end position="207"/>
    </location>
</feature>
<dbReference type="PANTHER" id="PTHR42718">
    <property type="entry name" value="MAJOR FACILITATOR SUPERFAMILY MULTIDRUG TRANSPORTER MFSC"/>
    <property type="match status" value="1"/>
</dbReference>
<feature type="transmembrane region" description="Helical" evidence="7">
    <location>
        <begin position="252"/>
        <end position="274"/>
    </location>
</feature>
<evidence type="ECO:0000313" key="9">
    <source>
        <dbReference type="EMBL" id="TDL21098.1"/>
    </source>
</evidence>
<feature type="transmembrane region" description="Helical" evidence="7">
    <location>
        <begin position="152"/>
        <end position="176"/>
    </location>
</feature>
<dbReference type="OrthoDB" id="5086884at2759"/>
<dbReference type="Gene3D" id="1.20.1720.10">
    <property type="entry name" value="Multidrug resistance protein D"/>
    <property type="match status" value="1"/>
</dbReference>
<keyword evidence="4 7" id="KW-1133">Transmembrane helix</keyword>
<feature type="transmembrane region" description="Helical" evidence="7">
    <location>
        <begin position="361"/>
        <end position="382"/>
    </location>
</feature>
<dbReference type="GO" id="GO:0022857">
    <property type="term" value="F:transmembrane transporter activity"/>
    <property type="evidence" value="ECO:0007669"/>
    <property type="project" value="InterPro"/>
</dbReference>
<keyword evidence="5 7" id="KW-0472">Membrane</keyword>
<dbReference type="SUPFAM" id="SSF103473">
    <property type="entry name" value="MFS general substrate transporter"/>
    <property type="match status" value="1"/>
</dbReference>
<feature type="transmembrane region" description="Helical" evidence="7">
    <location>
        <begin position="124"/>
        <end position="145"/>
    </location>
</feature>
<feature type="transmembrane region" description="Helical" evidence="7">
    <location>
        <begin position="429"/>
        <end position="448"/>
    </location>
</feature>
<dbReference type="InterPro" id="IPR020846">
    <property type="entry name" value="MFS_dom"/>
</dbReference>
<evidence type="ECO:0000256" key="1">
    <source>
        <dbReference type="ARBA" id="ARBA00004141"/>
    </source>
</evidence>
<keyword evidence="2" id="KW-0813">Transport</keyword>
<evidence type="ECO:0000259" key="8">
    <source>
        <dbReference type="PROSITE" id="PS50850"/>
    </source>
</evidence>
<organism evidence="9 10">
    <name type="scientific">Rickenella mellea</name>
    <dbReference type="NCBI Taxonomy" id="50990"/>
    <lineage>
        <taxon>Eukaryota</taxon>
        <taxon>Fungi</taxon>
        <taxon>Dikarya</taxon>
        <taxon>Basidiomycota</taxon>
        <taxon>Agaricomycotina</taxon>
        <taxon>Agaricomycetes</taxon>
        <taxon>Hymenochaetales</taxon>
        <taxon>Rickenellaceae</taxon>
        <taxon>Rickenella</taxon>
    </lineage>
</organism>
<dbReference type="VEuPathDB" id="FungiDB:BD410DRAFT_315169"/>
<feature type="transmembrane region" description="Helical" evidence="7">
    <location>
        <begin position="65"/>
        <end position="83"/>
    </location>
</feature>
<evidence type="ECO:0000256" key="2">
    <source>
        <dbReference type="ARBA" id="ARBA00022448"/>
    </source>
</evidence>
<evidence type="ECO:0000313" key="10">
    <source>
        <dbReference type="Proteomes" id="UP000294933"/>
    </source>
</evidence>
<feature type="transmembrane region" description="Helical" evidence="7">
    <location>
        <begin position="28"/>
        <end position="53"/>
    </location>
</feature>
<dbReference type="AlphaFoldDB" id="A0A4Y7Q1I7"/>
<keyword evidence="10" id="KW-1185">Reference proteome</keyword>
<dbReference type="InterPro" id="IPR036259">
    <property type="entry name" value="MFS_trans_sf"/>
</dbReference>
<protein>
    <submittedName>
        <fullName evidence="9">Efflux transporter</fullName>
    </submittedName>
</protein>
<evidence type="ECO:0000256" key="3">
    <source>
        <dbReference type="ARBA" id="ARBA00022692"/>
    </source>
</evidence>
<dbReference type="Pfam" id="PF07690">
    <property type="entry name" value="MFS_1"/>
    <property type="match status" value="1"/>
</dbReference>
<dbReference type="Gene3D" id="1.20.1250.20">
    <property type="entry name" value="MFS general substrate transporter like domains"/>
    <property type="match status" value="1"/>
</dbReference>
<comment type="subcellular location">
    <subcellularLocation>
        <location evidence="1">Membrane</location>
        <topology evidence="1">Multi-pass membrane protein</topology>
    </subcellularLocation>
</comment>
<evidence type="ECO:0000256" key="6">
    <source>
        <dbReference type="SAM" id="MobiDB-lite"/>
    </source>
</evidence>
<evidence type="ECO:0000256" key="5">
    <source>
        <dbReference type="ARBA" id="ARBA00023136"/>
    </source>
</evidence>
<name>A0A4Y7Q1I7_9AGAM</name>
<feature type="transmembrane region" description="Helical" evidence="7">
    <location>
        <begin position="295"/>
        <end position="318"/>
    </location>
</feature>
<dbReference type="GO" id="GO:0016020">
    <property type="term" value="C:membrane"/>
    <property type="evidence" value="ECO:0007669"/>
    <property type="project" value="UniProtKB-SubCell"/>
</dbReference>
<reference evidence="9 10" key="1">
    <citation type="submission" date="2018-06" db="EMBL/GenBank/DDBJ databases">
        <title>A transcriptomic atlas of mushroom development highlights an independent origin of complex multicellularity.</title>
        <authorList>
            <consortium name="DOE Joint Genome Institute"/>
            <person name="Krizsan K."/>
            <person name="Almasi E."/>
            <person name="Merenyi Z."/>
            <person name="Sahu N."/>
            <person name="Viragh M."/>
            <person name="Koszo T."/>
            <person name="Mondo S."/>
            <person name="Kiss B."/>
            <person name="Balint B."/>
            <person name="Kues U."/>
            <person name="Barry K."/>
            <person name="Hegedus J.C."/>
            <person name="Henrissat B."/>
            <person name="Johnson J."/>
            <person name="Lipzen A."/>
            <person name="Ohm R."/>
            <person name="Nagy I."/>
            <person name="Pangilinan J."/>
            <person name="Yan J."/>
            <person name="Xiong Y."/>
            <person name="Grigoriev I.V."/>
            <person name="Hibbett D.S."/>
            <person name="Nagy L.G."/>
        </authorList>
    </citation>
    <scope>NUCLEOTIDE SEQUENCE [LARGE SCALE GENOMIC DNA]</scope>
    <source>
        <strain evidence="9 10">SZMC22713</strain>
    </source>
</reference>
<feature type="transmembrane region" description="Helical" evidence="7">
    <location>
        <begin position="219"/>
        <end position="240"/>
    </location>
</feature>
<accession>A0A4Y7Q1I7</accession>
<feature type="transmembrane region" description="Helical" evidence="7">
    <location>
        <begin position="95"/>
        <end position="118"/>
    </location>
</feature>
<dbReference type="PROSITE" id="PS50850">
    <property type="entry name" value="MFS"/>
    <property type="match status" value="1"/>
</dbReference>
<feature type="domain" description="Major facilitator superfamily (MFS) profile" evidence="8">
    <location>
        <begin position="29"/>
        <end position="512"/>
    </location>
</feature>
<gene>
    <name evidence="9" type="ORF">BD410DRAFT_315169</name>
</gene>
<dbReference type="STRING" id="50990.A0A4Y7Q1I7"/>
<dbReference type="EMBL" id="ML170183">
    <property type="protein sequence ID" value="TDL21098.1"/>
    <property type="molecule type" value="Genomic_DNA"/>
</dbReference>
<evidence type="ECO:0000256" key="4">
    <source>
        <dbReference type="ARBA" id="ARBA00022989"/>
    </source>
</evidence>
<evidence type="ECO:0000256" key="7">
    <source>
        <dbReference type="SAM" id="Phobius"/>
    </source>
</evidence>
<dbReference type="PANTHER" id="PTHR42718:SF9">
    <property type="entry name" value="MAJOR FACILITATOR SUPERFAMILY MULTIDRUG TRANSPORTER MFSC"/>
    <property type="match status" value="1"/>
</dbReference>
<feature type="region of interest" description="Disordered" evidence="6">
    <location>
        <begin position="1"/>
        <end position="20"/>
    </location>
</feature>
<feature type="transmembrane region" description="Helical" evidence="7">
    <location>
        <begin position="485"/>
        <end position="506"/>
    </location>
</feature>
<proteinExistence type="predicted"/>
<dbReference type="Proteomes" id="UP000294933">
    <property type="component" value="Unassembled WGS sequence"/>
</dbReference>
<keyword evidence="3 7" id="KW-0812">Transmembrane</keyword>
<feature type="transmembrane region" description="Helical" evidence="7">
    <location>
        <begin position="338"/>
        <end position="356"/>
    </location>
</feature>
<dbReference type="InterPro" id="IPR011701">
    <property type="entry name" value="MFS"/>
</dbReference>
<feature type="transmembrane region" description="Helical" evidence="7">
    <location>
        <begin position="388"/>
        <end position="417"/>
    </location>
</feature>